<dbReference type="KEGG" id="cyj:Cyan7822_5678"/>
<proteinExistence type="inferred from homology"/>
<dbReference type="HOGENOM" id="CLU_065520_3_1_3"/>
<keyword evidence="4" id="KW-0732">Signal</keyword>
<sequence>MKKRQIILFLSGLILSLAFALGFGGNVLNPPAVAQSNNLTVSAAISLKDALEEIKTQYQKSQPKVKLTYNFGSSGSLQQQIEQGAPVDIFISAAAKQMDALEQKQLLLSGTRKNLVSNSLVLITPKNQQIVKKISDLKDNQVKKIALGDPSSVPAGQYGEQALKFYNVYDAVKSKLVYAKDVRQVLTYVGTGNVDAGMVYATDAMTSPQVRVAATASPQSHQPINYPIAVLKDSKNQAAAKEFAQYLSGIQAQKVFKKYGFTI</sequence>
<dbReference type="InterPro" id="IPR041879">
    <property type="entry name" value="YvgL-like_PBP2"/>
</dbReference>
<dbReference type="PANTHER" id="PTHR30632">
    <property type="entry name" value="MOLYBDATE-BINDING PERIPLASMIC PROTEIN"/>
    <property type="match status" value="1"/>
</dbReference>
<dbReference type="InterPro" id="IPR050682">
    <property type="entry name" value="ModA/WtpA"/>
</dbReference>
<dbReference type="AlphaFoldDB" id="E0UKR1"/>
<feature type="binding site" evidence="5">
    <location>
        <position position="46"/>
    </location>
    <ligand>
        <name>molybdate</name>
        <dbReference type="ChEBI" id="CHEBI:36264"/>
    </ligand>
</feature>
<feature type="binding site" evidence="5">
    <location>
        <position position="74"/>
    </location>
    <ligand>
        <name>molybdate</name>
        <dbReference type="ChEBI" id="CHEBI:36264"/>
    </ligand>
</feature>
<keyword evidence="3 5" id="KW-0479">Metal-binding</keyword>
<dbReference type="Gene3D" id="3.40.190.10">
    <property type="entry name" value="Periplasmic binding protein-like II"/>
    <property type="match status" value="2"/>
</dbReference>
<dbReference type="NCBIfam" id="TIGR01256">
    <property type="entry name" value="modA"/>
    <property type="match status" value="1"/>
</dbReference>
<dbReference type="GO" id="GO:0015689">
    <property type="term" value="P:molybdate ion transport"/>
    <property type="evidence" value="ECO:0007669"/>
    <property type="project" value="InterPro"/>
</dbReference>
<protein>
    <submittedName>
        <fullName evidence="6">Molybdenum ABC transporter, periplasmic molybdate-binding protein</fullName>
    </submittedName>
</protein>
<name>E0UKR1_GLOV7</name>
<evidence type="ECO:0000256" key="5">
    <source>
        <dbReference type="PIRSR" id="PIRSR004846-1"/>
    </source>
</evidence>
<gene>
    <name evidence="6" type="ordered locus">Cyan7822_5678</name>
</gene>
<dbReference type="InterPro" id="IPR005950">
    <property type="entry name" value="ModA"/>
</dbReference>
<evidence type="ECO:0000313" key="6">
    <source>
        <dbReference type="EMBL" id="ADN17541.1"/>
    </source>
</evidence>
<keyword evidence="2 5" id="KW-0500">Molybdenum</keyword>
<organism evidence="6 7">
    <name type="scientific">Gloeothece verrucosa (strain PCC 7822)</name>
    <name type="common">Cyanothece sp. (strain PCC 7822)</name>
    <dbReference type="NCBI Taxonomy" id="497965"/>
    <lineage>
        <taxon>Bacteria</taxon>
        <taxon>Bacillati</taxon>
        <taxon>Cyanobacteriota</taxon>
        <taxon>Cyanophyceae</taxon>
        <taxon>Oscillatoriophycideae</taxon>
        <taxon>Chroococcales</taxon>
        <taxon>Aphanothecaceae</taxon>
        <taxon>Gloeothece</taxon>
        <taxon>Gloeothece verrucosa</taxon>
    </lineage>
</organism>
<accession>E0UKR1</accession>
<feature type="binding site" evidence="5">
    <location>
        <position position="182"/>
    </location>
    <ligand>
        <name>molybdate</name>
        <dbReference type="ChEBI" id="CHEBI:36264"/>
    </ligand>
</feature>
<evidence type="ECO:0000256" key="2">
    <source>
        <dbReference type="ARBA" id="ARBA00022505"/>
    </source>
</evidence>
<dbReference type="GO" id="GO:1901359">
    <property type="term" value="F:tungstate binding"/>
    <property type="evidence" value="ECO:0007669"/>
    <property type="project" value="UniProtKB-ARBA"/>
</dbReference>
<dbReference type="FunFam" id="3.40.190.10:FF:000035">
    <property type="entry name" value="Molybdate ABC transporter substrate-binding protein"/>
    <property type="match status" value="1"/>
</dbReference>
<dbReference type="GO" id="GO:0046872">
    <property type="term" value="F:metal ion binding"/>
    <property type="evidence" value="ECO:0007669"/>
    <property type="project" value="UniProtKB-KW"/>
</dbReference>
<keyword evidence="6" id="KW-0614">Plasmid</keyword>
<dbReference type="PIRSF" id="PIRSF004846">
    <property type="entry name" value="ModA"/>
    <property type="match status" value="1"/>
</dbReference>
<dbReference type="CDD" id="cd13537">
    <property type="entry name" value="PBP2_YvgL_like"/>
    <property type="match status" value="1"/>
</dbReference>
<geneLocation type="plasmid" evidence="6 7">
    <name>Cy782201</name>
</geneLocation>
<evidence type="ECO:0000256" key="4">
    <source>
        <dbReference type="ARBA" id="ARBA00022729"/>
    </source>
</evidence>
<evidence type="ECO:0000256" key="3">
    <source>
        <dbReference type="ARBA" id="ARBA00022723"/>
    </source>
</evidence>
<comment type="similarity">
    <text evidence="1">Belongs to the bacterial solute-binding protein ModA family.</text>
</comment>
<dbReference type="GO" id="GO:0030973">
    <property type="term" value="F:molybdate ion binding"/>
    <property type="evidence" value="ECO:0007669"/>
    <property type="project" value="UniProtKB-ARBA"/>
</dbReference>
<keyword evidence="7" id="KW-1185">Reference proteome</keyword>
<dbReference type="Proteomes" id="UP000008206">
    <property type="component" value="Plasmid Cy782201"/>
</dbReference>
<feature type="binding site" evidence="5">
    <location>
        <position position="200"/>
    </location>
    <ligand>
        <name>molybdate</name>
        <dbReference type="ChEBI" id="CHEBI:36264"/>
    </ligand>
</feature>
<evidence type="ECO:0000313" key="7">
    <source>
        <dbReference type="Proteomes" id="UP000008206"/>
    </source>
</evidence>
<dbReference type="SUPFAM" id="SSF53850">
    <property type="entry name" value="Periplasmic binding protein-like II"/>
    <property type="match status" value="1"/>
</dbReference>
<evidence type="ECO:0000256" key="1">
    <source>
        <dbReference type="ARBA" id="ARBA00009175"/>
    </source>
</evidence>
<feature type="binding site" evidence="5">
    <location>
        <position position="155"/>
    </location>
    <ligand>
        <name>molybdate</name>
        <dbReference type="ChEBI" id="CHEBI:36264"/>
    </ligand>
</feature>
<dbReference type="Pfam" id="PF13531">
    <property type="entry name" value="SBP_bac_11"/>
    <property type="match status" value="1"/>
</dbReference>
<dbReference type="PANTHER" id="PTHR30632:SF0">
    <property type="entry name" value="SULFATE-BINDING PROTEIN"/>
    <property type="match status" value="1"/>
</dbReference>
<dbReference type="OrthoDB" id="9785015at2"/>
<dbReference type="EMBL" id="CP002199">
    <property type="protein sequence ID" value="ADN17541.1"/>
    <property type="molecule type" value="Genomic_DNA"/>
</dbReference>
<reference evidence="7" key="1">
    <citation type="journal article" date="2011" name="MBio">
        <title>Novel metabolic attributes of the genus Cyanothece, comprising a group of unicellular nitrogen-fixing Cyanobacteria.</title>
        <authorList>
            <person name="Bandyopadhyay A."/>
            <person name="Elvitigala T."/>
            <person name="Welsh E."/>
            <person name="Stockel J."/>
            <person name="Liberton M."/>
            <person name="Min H."/>
            <person name="Sherman L.A."/>
            <person name="Pakrasi H.B."/>
        </authorList>
    </citation>
    <scope>NUCLEOTIDE SEQUENCE [LARGE SCALE GENOMIC DNA]</scope>
    <source>
        <strain evidence="7">PCC 7822</strain>
        <plasmid evidence="7">Cy782201</plasmid>
    </source>
</reference>
<dbReference type="RefSeq" id="WP_013334291.1">
    <property type="nucleotide sequence ID" value="NC_014533.1"/>
</dbReference>